<comment type="similarity">
    <text evidence="2">Belongs to the EspG family.</text>
</comment>
<evidence type="ECO:0000256" key="4">
    <source>
        <dbReference type="ARBA" id="ARBA00023186"/>
    </source>
</evidence>
<reference evidence="6 7" key="1">
    <citation type="journal article" date="2016" name="Genome Announc.">
        <title>Complete Genome and Plasmid Sequences for Rhodococcus fascians D188 and Draft Sequences for Rhodococcus Isolates PBTS 1 and PBTS 2.</title>
        <authorList>
            <person name="Stamler R.A."/>
            <person name="Vereecke D."/>
            <person name="Zhang Y."/>
            <person name="Schilkey F."/>
            <person name="Devitt N."/>
            <person name="Randall J.J."/>
        </authorList>
    </citation>
    <scope>NUCLEOTIDE SEQUENCE [LARGE SCALE GENOMIC DNA]</scope>
    <source>
        <strain evidence="6 7">PBTS2</strain>
    </source>
</reference>
<evidence type="ECO:0000313" key="7">
    <source>
        <dbReference type="Proteomes" id="UP000076038"/>
    </source>
</evidence>
<evidence type="ECO:0000256" key="3">
    <source>
        <dbReference type="ARBA" id="ARBA00022490"/>
    </source>
</evidence>
<gene>
    <name evidence="6" type="ORF">A3Q41_01372</name>
</gene>
<proteinExistence type="inferred from homology"/>
<keyword evidence="3" id="KW-0963">Cytoplasm</keyword>
<keyword evidence="7" id="KW-1185">Reference proteome</keyword>
<evidence type="ECO:0008006" key="8">
    <source>
        <dbReference type="Google" id="ProtNLM"/>
    </source>
</evidence>
<protein>
    <recommendedName>
        <fullName evidence="8">ESX secretion-associated protein EspG</fullName>
    </recommendedName>
</protein>
<dbReference type="RefSeq" id="WP_053068765.1">
    <property type="nucleotide sequence ID" value="NZ_CP015220.1"/>
</dbReference>
<dbReference type="AlphaFoldDB" id="A0A143QI19"/>
<evidence type="ECO:0000256" key="2">
    <source>
        <dbReference type="ARBA" id="ARBA00006411"/>
    </source>
</evidence>
<evidence type="ECO:0000256" key="1">
    <source>
        <dbReference type="ARBA" id="ARBA00004496"/>
    </source>
</evidence>
<dbReference type="InterPro" id="IPR025734">
    <property type="entry name" value="EspG"/>
</dbReference>
<feature type="compositionally biased region" description="Low complexity" evidence="5">
    <location>
        <begin position="269"/>
        <end position="287"/>
    </location>
</feature>
<dbReference type="EMBL" id="CP015220">
    <property type="protein sequence ID" value="AMY22680.1"/>
    <property type="molecule type" value="Genomic_DNA"/>
</dbReference>
<dbReference type="Pfam" id="PF14011">
    <property type="entry name" value="ESX-1_EspG"/>
    <property type="match status" value="1"/>
</dbReference>
<sequence length="287" mass="30114">MIDLGTVPVGHTLPSAALGVDEMDFLVDELSIAELPVVLDVFPRFDDAKARDRAVDRGRQALAAEGLWDGSAVHEDVRHWLRVLEQPRWYVSARQFEGDTVPVTRICIASDDTIAVSAVRRENIVTLRVVAGDPARDLVSSLGSAPPFDPGSINAPTDLLAEALDAAPSDVGGTASRLRSIGIADDRALTLAAAMATCAGRTEITAVTRRHGTRRGAGRPVALFDTRVGRIVATSAVAADGRSWSSLTGASDHRVTAALTELISSAKDPATTNPATTNPAIGNPAIS</sequence>
<dbReference type="Proteomes" id="UP000076038">
    <property type="component" value="Chromosome"/>
</dbReference>
<dbReference type="PATRIC" id="fig|1653479.3.peg.1387"/>
<comment type="subcellular location">
    <subcellularLocation>
        <location evidence="1">Cytoplasm</location>
    </subcellularLocation>
</comment>
<reference evidence="7" key="2">
    <citation type="submission" date="2016-04" db="EMBL/GenBank/DDBJ databases">
        <title>Complete Genome and Plasmid Sequences for Rhodococcus fascians D188 and Draft Sequences for Rhodococcus spp. Isolates PBTS 1 and PBTS 2.</title>
        <authorList>
            <person name="Stamer R."/>
            <person name="Vereecke D."/>
            <person name="Zhang Y."/>
            <person name="Schilkey F."/>
            <person name="Devitt N."/>
            <person name="Randall J."/>
        </authorList>
    </citation>
    <scope>NUCLEOTIDE SEQUENCE [LARGE SCALE GENOMIC DNA]</scope>
    <source>
        <strain evidence="7">PBTS2</strain>
    </source>
</reference>
<accession>A0A143QI19</accession>
<organism evidence="6 7">
    <name type="scientific">Rhodococcoides fascians</name>
    <name type="common">Rhodococcus fascians</name>
    <dbReference type="NCBI Taxonomy" id="1828"/>
    <lineage>
        <taxon>Bacteria</taxon>
        <taxon>Bacillati</taxon>
        <taxon>Actinomycetota</taxon>
        <taxon>Actinomycetes</taxon>
        <taxon>Mycobacteriales</taxon>
        <taxon>Nocardiaceae</taxon>
        <taxon>Rhodococcoides</taxon>
    </lineage>
</organism>
<name>A0A143QI19_RHOFA</name>
<feature type="region of interest" description="Disordered" evidence="5">
    <location>
        <begin position="266"/>
        <end position="287"/>
    </location>
</feature>
<evidence type="ECO:0000256" key="5">
    <source>
        <dbReference type="SAM" id="MobiDB-lite"/>
    </source>
</evidence>
<keyword evidence="4" id="KW-0143">Chaperone</keyword>
<dbReference type="KEGG" id="rhs:A3Q41_01372"/>
<dbReference type="OrthoDB" id="3681944at2"/>
<evidence type="ECO:0000313" key="6">
    <source>
        <dbReference type="EMBL" id="AMY22680.1"/>
    </source>
</evidence>